<proteinExistence type="predicted"/>
<gene>
    <name evidence="2" type="ORF">E7Z73_09960</name>
</gene>
<evidence type="ECO:0000256" key="1">
    <source>
        <dbReference type="SAM" id="Phobius"/>
    </source>
</evidence>
<comment type="caution">
    <text evidence="2">The sequence shown here is derived from an EMBL/GenBank/DDBJ whole genome shotgun (WGS) entry which is preliminary data.</text>
</comment>
<name>A0A8T3VD52_9EURY</name>
<dbReference type="EMBL" id="SUTE01000082">
    <property type="protein sequence ID" value="MBE6506039.1"/>
    <property type="molecule type" value="Genomic_DNA"/>
</dbReference>
<dbReference type="Proteomes" id="UP000762703">
    <property type="component" value="Unassembled WGS sequence"/>
</dbReference>
<dbReference type="AlphaFoldDB" id="A0A8T3VD52"/>
<evidence type="ECO:0000313" key="2">
    <source>
        <dbReference type="EMBL" id="MBE6506039.1"/>
    </source>
</evidence>
<organism evidence="2 3">
    <name type="scientific">Methanobrevibacter millerae</name>
    <dbReference type="NCBI Taxonomy" id="230361"/>
    <lineage>
        <taxon>Archaea</taxon>
        <taxon>Methanobacteriati</taxon>
        <taxon>Methanobacteriota</taxon>
        <taxon>Methanomada group</taxon>
        <taxon>Methanobacteria</taxon>
        <taxon>Methanobacteriales</taxon>
        <taxon>Methanobacteriaceae</taxon>
        <taxon>Methanobrevibacter</taxon>
    </lineage>
</organism>
<feature type="transmembrane region" description="Helical" evidence="1">
    <location>
        <begin position="20"/>
        <end position="44"/>
    </location>
</feature>
<evidence type="ECO:0000313" key="3">
    <source>
        <dbReference type="Proteomes" id="UP000762703"/>
    </source>
</evidence>
<reference evidence="2" key="1">
    <citation type="submission" date="2019-04" db="EMBL/GenBank/DDBJ databases">
        <title>Evolution of Biomass-Degrading Anaerobic Consortia Revealed by Metagenomics.</title>
        <authorList>
            <person name="Peng X."/>
        </authorList>
    </citation>
    <scope>NUCLEOTIDE SEQUENCE</scope>
    <source>
        <strain evidence="2">SIG12</strain>
    </source>
</reference>
<accession>A0A8T3VD52</accession>
<protein>
    <submittedName>
        <fullName evidence="2">Uncharacterized protein</fullName>
    </submittedName>
</protein>
<keyword evidence="1" id="KW-0472">Membrane</keyword>
<keyword evidence="1" id="KW-0812">Transmembrane</keyword>
<keyword evidence="1" id="KW-1133">Transmembrane helix</keyword>
<sequence>MYTGKIHFKKFFKLIKQYFYFILLLFYFTFILFYFYSILLLFYYNMWENAMEEYLMETLSLIT</sequence>